<accession>A0A3E0EPC7</accession>
<reference evidence="2 3" key="1">
    <citation type="submission" date="2018-08" db="EMBL/GenBank/DDBJ databases">
        <title>Genomic Encyclopedia of Archaeal and Bacterial Type Strains, Phase II (KMG-II): from individual species to whole genera.</title>
        <authorList>
            <person name="Goeker M."/>
        </authorList>
    </citation>
    <scope>NUCLEOTIDE SEQUENCE [LARGE SCALE GENOMIC DNA]</scope>
    <source>
        <strain evidence="2 3">DSM 100880</strain>
    </source>
</reference>
<comment type="caution">
    <text evidence="2">The sequence shown here is derived from an EMBL/GenBank/DDBJ whole genome shotgun (WGS) entry which is preliminary data.</text>
</comment>
<evidence type="ECO:0000256" key="1">
    <source>
        <dbReference type="SAM" id="MobiDB-lite"/>
    </source>
</evidence>
<feature type="region of interest" description="Disordered" evidence="1">
    <location>
        <begin position="21"/>
        <end position="63"/>
    </location>
</feature>
<gene>
    <name evidence="2" type="ORF">C8P67_10363</name>
</gene>
<protein>
    <submittedName>
        <fullName evidence="2">Uncharacterized protein</fullName>
    </submittedName>
</protein>
<keyword evidence="3" id="KW-1185">Reference proteome</keyword>
<evidence type="ECO:0000313" key="2">
    <source>
        <dbReference type="EMBL" id="REH00095.1"/>
    </source>
</evidence>
<sequence>MKKMNLYNLENGLSRREMRNIMAGSGGNGTWQATQPMLSSGSGGYPPAPQYAQPINNPMGAGTNAANEQNELLYFAQAVSNGIQMGINAVKSLIK</sequence>
<organism evidence="2 3">
    <name type="scientific">Flavobacterium aquicola</name>
    <dbReference type="NCBI Taxonomy" id="1682742"/>
    <lineage>
        <taxon>Bacteria</taxon>
        <taxon>Pseudomonadati</taxon>
        <taxon>Bacteroidota</taxon>
        <taxon>Flavobacteriia</taxon>
        <taxon>Flavobacteriales</taxon>
        <taxon>Flavobacteriaceae</taxon>
        <taxon>Flavobacterium</taxon>
    </lineage>
</organism>
<dbReference type="EMBL" id="QUNI01000003">
    <property type="protein sequence ID" value="REH00095.1"/>
    <property type="molecule type" value="Genomic_DNA"/>
</dbReference>
<proteinExistence type="predicted"/>
<feature type="compositionally biased region" description="Polar residues" evidence="1">
    <location>
        <begin position="30"/>
        <end position="40"/>
    </location>
</feature>
<dbReference type="Proteomes" id="UP000257136">
    <property type="component" value="Unassembled WGS sequence"/>
</dbReference>
<evidence type="ECO:0000313" key="3">
    <source>
        <dbReference type="Proteomes" id="UP000257136"/>
    </source>
</evidence>
<name>A0A3E0EPC7_9FLAO</name>
<dbReference type="RefSeq" id="WP_115811166.1">
    <property type="nucleotide sequence ID" value="NZ_QUNI01000003.1"/>
</dbReference>
<dbReference type="AlphaFoldDB" id="A0A3E0EPC7"/>